<reference evidence="1 2" key="1">
    <citation type="submission" date="2015-07" db="EMBL/GenBank/DDBJ databases">
        <title>Comparative genomics of the Sigatoka disease complex on banana suggests a link between parallel evolutionary changes in Pseudocercospora fijiensis and Pseudocercospora eumusae and increased virulence on the banana host.</title>
        <authorList>
            <person name="Chang T.-C."/>
            <person name="Salvucci A."/>
            <person name="Crous P.W."/>
            <person name="Stergiopoulos I."/>
        </authorList>
    </citation>
    <scope>NUCLEOTIDE SEQUENCE [LARGE SCALE GENOMIC DNA]</scope>
    <source>
        <strain evidence="1 2">CBS 116634</strain>
    </source>
</reference>
<organism evidence="1 2">
    <name type="scientific">Pseudocercospora musae</name>
    <dbReference type="NCBI Taxonomy" id="113226"/>
    <lineage>
        <taxon>Eukaryota</taxon>
        <taxon>Fungi</taxon>
        <taxon>Dikarya</taxon>
        <taxon>Ascomycota</taxon>
        <taxon>Pezizomycotina</taxon>
        <taxon>Dothideomycetes</taxon>
        <taxon>Dothideomycetidae</taxon>
        <taxon>Mycosphaerellales</taxon>
        <taxon>Mycosphaerellaceae</taxon>
        <taxon>Pseudocercospora</taxon>
    </lineage>
</organism>
<dbReference type="AlphaFoldDB" id="A0A139HTH5"/>
<gene>
    <name evidence="1" type="ORF">AC579_6226</name>
</gene>
<sequence length="129" mass="14236">MATTALAKPQLCPDERTMLPCRNYCKTHNDGSEGLCLPTKKGDISSPKTCKCYGGSGIAQRDDSGETDQMALDEILTILDGFPILSIDEIDDDNIAERSELEKRKCHMELKGNLFGSMEEVHGLDMTCY</sequence>
<dbReference type="EMBL" id="LFZO01000562">
    <property type="protein sequence ID" value="KXT05726.1"/>
    <property type="molecule type" value="Genomic_DNA"/>
</dbReference>
<dbReference type="Proteomes" id="UP000073492">
    <property type="component" value="Unassembled WGS sequence"/>
</dbReference>
<proteinExistence type="predicted"/>
<evidence type="ECO:0000313" key="1">
    <source>
        <dbReference type="EMBL" id="KXT05726.1"/>
    </source>
</evidence>
<accession>A0A139HTH5</accession>
<keyword evidence="2" id="KW-1185">Reference proteome</keyword>
<dbReference type="OrthoDB" id="10424397at2759"/>
<evidence type="ECO:0000313" key="2">
    <source>
        <dbReference type="Proteomes" id="UP000073492"/>
    </source>
</evidence>
<name>A0A139HTH5_9PEZI</name>
<protein>
    <submittedName>
        <fullName evidence="1">Uncharacterized protein</fullName>
    </submittedName>
</protein>
<comment type="caution">
    <text evidence="1">The sequence shown here is derived from an EMBL/GenBank/DDBJ whole genome shotgun (WGS) entry which is preliminary data.</text>
</comment>